<sequence length="71" mass="7713">MTDTTKDYDQTWVAVAESGAVGSILRDGDDYSVRLRDEDALRGPFDSLEAAKSALTALLGPGADRPDFREH</sequence>
<evidence type="ECO:0008006" key="3">
    <source>
        <dbReference type="Google" id="ProtNLM"/>
    </source>
</evidence>
<protein>
    <recommendedName>
        <fullName evidence="3">Methyltransferase</fullName>
    </recommendedName>
</protein>
<comment type="caution">
    <text evidence="1">The sequence shown here is derived from an EMBL/GenBank/DDBJ whole genome shotgun (WGS) entry which is preliminary data.</text>
</comment>
<accession>A0A4Q7LW54</accession>
<evidence type="ECO:0000313" key="1">
    <source>
        <dbReference type="EMBL" id="RZS59236.1"/>
    </source>
</evidence>
<name>A0A4Q7LW54_9MICO</name>
<organism evidence="1 2">
    <name type="scientific">Microcella putealis</name>
    <dbReference type="NCBI Taxonomy" id="337005"/>
    <lineage>
        <taxon>Bacteria</taxon>
        <taxon>Bacillati</taxon>
        <taxon>Actinomycetota</taxon>
        <taxon>Actinomycetes</taxon>
        <taxon>Micrococcales</taxon>
        <taxon>Microbacteriaceae</taxon>
        <taxon>Microcella</taxon>
    </lineage>
</organism>
<dbReference type="OrthoDB" id="5121090at2"/>
<dbReference type="Proteomes" id="UP000293519">
    <property type="component" value="Unassembled WGS sequence"/>
</dbReference>
<evidence type="ECO:0000313" key="2">
    <source>
        <dbReference type="Proteomes" id="UP000293519"/>
    </source>
</evidence>
<dbReference type="RefSeq" id="WP_130484343.1">
    <property type="nucleotide sequence ID" value="NZ_SGWW01000001.1"/>
</dbReference>
<dbReference type="AlphaFoldDB" id="A0A4Q7LW54"/>
<reference evidence="1 2" key="1">
    <citation type="journal article" date="2015" name="Stand. Genomic Sci.">
        <title>Genomic Encyclopedia of Bacterial and Archaeal Type Strains, Phase III: the genomes of soil and plant-associated and newly described type strains.</title>
        <authorList>
            <person name="Whitman W.B."/>
            <person name="Woyke T."/>
            <person name="Klenk H.P."/>
            <person name="Zhou Y."/>
            <person name="Lilburn T.G."/>
            <person name="Beck B.J."/>
            <person name="De Vos P."/>
            <person name="Vandamme P."/>
            <person name="Eisen J.A."/>
            <person name="Garrity G."/>
            <person name="Hugenholtz P."/>
            <person name="Kyrpides N.C."/>
        </authorList>
    </citation>
    <scope>NUCLEOTIDE SEQUENCE [LARGE SCALE GENOMIC DNA]</scope>
    <source>
        <strain evidence="1 2">CV2</strain>
    </source>
</reference>
<dbReference type="EMBL" id="SGWW01000001">
    <property type="protein sequence ID" value="RZS59236.1"/>
    <property type="molecule type" value="Genomic_DNA"/>
</dbReference>
<gene>
    <name evidence="1" type="ORF">EV141_0454</name>
</gene>
<keyword evidence="2" id="KW-1185">Reference proteome</keyword>
<proteinExistence type="predicted"/>